<dbReference type="AlphaFoldDB" id="A0A443YXV2"/>
<gene>
    <name evidence="2" type="ORF">EGC76_10715</name>
</gene>
<keyword evidence="1" id="KW-0732">Signal</keyword>
<proteinExistence type="predicted"/>
<comment type="caution">
    <text evidence="2">The sequence shown here is derived from an EMBL/GenBank/DDBJ whole genome shotgun (WGS) entry which is preliminary data.</text>
</comment>
<dbReference type="InterPro" id="IPR021557">
    <property type="entry name" value="DUF3016"/>
</dbReference>
<name>A0A443YXV2_9GAMM</name>
<dbReference type="RefSeq" id="WP_128353002.1">
    <property type="nucleotide sequence ID" value="NZ_CAXBCQ010000025.1"/>
</dbReference>
<evidence type="ECO:0000256" key="1">
    <source>
        <dbReference type="SAM" id="SignalP"/>
    </source>
</evidence>
<evidence type="ECO:0000313" key="3">
    <source>
        <dbReference type="Proteomes" id="UP000288789"/>
    </source>
</evidence>
<evidence type="ECO:0000313" key="2">
    <source>
        <dbReference type="EMBL" id="RWU08814.1"/>
    </source>
</evidence>
<accession>A0A443YXV2</accession>
<dbReference type="OrthoDB" id="195620at2"/>
<sequence length="170" mass="19066">MKTLLASVTVVAAMLIAPVHAAKVEVKWDEVKSFSDFEAVNELQSRFEERTKAKFEEYVAELGAKLPESNTLQVTFKDVDLAGRVDATFGATTSGFQRVLDDVSYPELVISYRYTDAQGAELSSADKVELKSLAPPRNMRNIQGSSHDSLYFEKELLMEWFNDTFPSAKR</sequence>
<reference evidence="2 3" key="1">
    <citation type="submission" date="2018-12" db="EMBL/GenBank/DDBJ databases">
        <authorList>
            <person name="Li A."/>
            <person name="Zhang M."/>
            <person name="Zhu H."/>
        </authorList>
    </citation>
    <scope>NUCLEOTIDE SEQUENCE [LARGE SCALE GENOMIC DNA]</scope>
    <source>
        <strain evidence="2 3">R04H25</strain>
    </source>
</reference>
<dbReference type="Pfam" id="PF11454">
    <property type="entry name" value="DUF3016"/>
    <property type="match status" value="1"/>
</dbReference>
<protein>
    <submittedName>
        <fullName evidence="2">DUF3016 domain-containing protein</fullName>
    </submittedName>
</protein>
<organism evidence="2 3">
    <name type="scientific">Pseudidiomarina gelatinasegens</name>
    <dbReference type="NCBI Taxonomy" id="2487740"/>
    <lineage>
        <taxon>Bacteria</taxon>
        <taxon>Pseudomonadati</taxon>
        <taxon>Pseudomonadota</taxon>
        <taxon>Gammaproteobacteria</taxon>
        <taxon>Alteromonadales</taxon>
        <taxon>Idiomarinaceae</taxon>
        <taxon>Pseudidiomarina</taxon>
    </lineage>
</organism>
<feature type="chain" id="PRO_5019031233" evidence="1">
    <location>
        <begin position="22"/>
        <end position="170"/>
    </location>
</feature>
<feature type="signal peptide" evidence="1">
    <location>
        <begin position="1"/>
        <end position="21"/>
    </location>
</feature>
<keyword evidence="3" id="KW-1185">Reference proteome</keyword>
<dbReference type="EMBL" id="RSFE01000010">
    <property type="protein sequence ID" value="RWU08814.1"/>
    <property type="molecule type" value="Genomic_DNA"/>
</dbReference>
<dbReference type="Proteomes" id="UP000288789">
    <property type="component" value="Unassembled WGS sequence"/>
</dbReference>